<dbReference type="GeneID" id="37044636"/>
<evidence type="ECO:0000256" key="4">
    <source>
        <dbReference type="ARBA" id="ARBA00013182"/>
    </source>
</evidence>
<protein>
    <recommendedName>
        <fullName evidence="4">hydroxyacid-oxoacid transhydrogenase</fullName>
        <ecNumber evidence="4">1.1.99.24</ecNumber>
    </recommendedName>
</protein>
<dbReference type="Pfam" id="PF25137">
    <property type="entry name" value="ADH_Fe_C"/>
    <property type="match status" value="1"/>
</dbReference>
<name>A0A316YDX4_9BASI</name>
<organism evidence="11 12">
    <name type="scientific">Acaromyces ingoldii</name>
    <dbReference type="NCBI Taxonomy" id="215250"/>
    <lineage>
        <taxon>Eukaryota</taxon>
        <taxon>Fungi</taxon>
        <taxon>Dikarya</taxon>
        <taxon>Basidiomycota</taxon>
        <taxon>Ustilaginomycotina</taxon>
        <taxon>Exobasidiomycetes</taxon>
        <taxon>Exobasidiales</taxon>
        <taxon>Cryptobasidiaceae</taxon>
        <taxon>Acaromyces</taxon>
    </lineage>
</organism>
<evidence type="ECO:0000256" key="8">
    <source>
        <dbReference type="ARBA" id="ARBA00049496"/>
    </source>
</evidence>
<dbReference type="RefSeq" id="XP_025374600.1">
    <property type="nucleotide sequence ID" value="XM_025522720.1"/>
</dbReference>
<evidence type="ECO:0000256" key="2">
    <source>
        <dbReference type="ARBA" id="ARBA00004173"/>
    </source>
</evidence>
<dbReference type="Gene3D" id="3.40.50.1970">
    <property type="match status" value="1"/>
</dbReference>
<dbReference type="EC" id="1.1.99.24" evidence="4"/>
<evidence type="ECO:0000256" key="1">
    <source>
        <dbReference type="ARBA" id="ARBA00000813"/>
    </source>
</evidence>
<dbReference type="InterPro" id="IPR001670">
    <property type="entry name" value="ADH_Fe/GldA"/>
</dbReference>
<evidence type="ECO:0000259" key="9">
    <source>
        <dbReference type="Pfam" id="PF00465"/>
    </source>
</evidence>
<comment type="catalytic activity">
    <reaction evidence="1">
        <text>(S)-3-hydroxybutanoate + 2-oxoglutarate = (R)-2-hydroxyglutarate + acetoacetate</text>
        <dbReference type="Rhea" id="RHEA:23048"/>
        <dbReference type="ChEBI" id="CHEBI:11047"/>
        <dbReference type="ChEBI" id="CHEBI:13705"/>
        <dbReference type="ChEBI" id="CHEBI:15801"/>
        <dbReference type="ChEBI" id="CHEBI:16810"/>
        <dbReference type="EC" id="1.1.99.24"/>
    </reaction>
</comment>
<proteinExistence type="inferred from homology"/>
<dbReference type="OrthoDB" id="339764at2759"/>
<keyword evidence="7" id="KW-0496">Mitochondrion</keyword>
<reference evidence="11" key="1">
    <citation type="journal article" date="2018" name="Mol. Biol. Evol.">
        <title>Broad Genomic Sampling Reveals a Smut Pathogenic Ancestry of the Fungal Clade Ustilaginomycotina.</title>
        <authorList>
            <person name="Kijpornyongpan T."/>
            <person name="Mondo S.J."/>
            <person name="Barry K."/>
            <person name="Sandor L."/>
            <person name="Lee J."/>
            <person name="Lipzen A."/>
            <person name="Pangilinan J."/>
            <person name="LaButti K."/>
            <person name="Hainaut M."/>
            <person name="Henrissat B."/>
            <person name="Grigoriev I.V."/>
            <person name="Spatafora J.W."/>
            <person name="Aime M.C."/>
        </authorList>
    </citation>
    <scope>NUCLEOTIDE SEQUENCE [LARGE SCALE GENOMIC DNA]</scope>
    <source>
        <strain evidence="11">MCA 4198</strain>
    </source>
</reference>
<dbReference type="SUPFAM" id="SSF56796">
    <property type="entry name" value="Dehydroquinate synthase-like"/>
    <property type="match status" value="1"/>
</dbReference>
<dbReference type="GO" id="GO:0004022">
    <property type="term" value="F:alcohol dehydrogenase (NAD+) activity"/>
    <property type="evidence" value="ECO:0007669"/>
    <property type="project" value="InterPro"/>
</dbReference>
<dbReference type="PANTHER" id="PTHR11496:SF83">
    <property type="entry name" value="HYDROXYACID-OXOACID TRANSHYDROGENASE, MITOCHONDRIAL"/>
    <property type="match status" value="1"/>
</dbReference>
<keyword evidence="5" id="KW-0809">Transit peptide</keyword>
<dbReference type="CDD" id="cd08190">
    <property type="entry name" value="HOT"/>
    <property type="match status" value="1"/>
</dbReference>
<evidence type="ECO:0000256" key="5">
    <source>
        <dbReference type="ARBA" id="ARBA00022946"/>
    </source>
</evidence>
<feature type="domain" description="Alcohol dehydrogenase iron-type/glycerol dehydrogenase GldA" evidence="9">
    <location>
        <begin position="81"/>
        <end position="254"/>
    </location>
</feature>
<dbReference type="InParanoid" id="A0A316YDX4"/>
<dbReference type="Proteomes" id="UP000245768">
    <property type="component" value="Unassembled WGS sequence"/>
</dbReference>
<keyword evidence="12" id="KW-1185">Reference proteome</keyword>
<accession>A0A316YDX4</accession>
<dbReference type="InterPro" id="IPR042157">
    <property type="entry name" value="HOT"/>
</dbReference>
<evidence type="ECO:0000313" key="11">
    <source>
        <dbReference type="EMBL" id="PWN87402.1"/>
    </source>
</evidence>
<dbReference type="GO" id="GO:0047988">
    <property type="term" value="F:hydroxyacid-oxoacid transhydrogenase activity"/>
    <property type="evidence" value="ECO:0007669"/>
    <property type="project" value="UniProtKB-EC"/>
</dbReference>
<evidence type="ECO:0000256" key="3">
    <source>
        <dbReference type="ARBA" id="ARBA00010005"/>
    </source>
</evidence>
<dbReference type="Gene3D" id="1.20.1090.10">
    <property type="entry name" value="Dehydroquinate synthase-like - alpha domain"/>
    <property type="match status" value="1"/>
</dbReference>
<evidence type="ECO:0000256" key="6">
    <source>
        <dbReference type="ARBA" id="ARBA00023002"/>
    </source>
</evidence>
<dbReference type="Pfam" id="PF00465">
    <property type="entry name" value="Fe-ADH"/>
    <property type="match status" value="1"/>
</dbReference>
<evidence type="ECO:0000256" key="7">
    <source>
        <dbReference type="ARBA" id="ARBA00023128"/>
    </source>
</evidence>
<dbReference type="AlphaFoldDB" id="A0A316YDX4"/>
<evidence type="ECO:0000313" key="12">
    <source>
        <dbReference type="Proteomes" id="UP000245768"/>
    </source>
</evidence>
<comment type="subcellular location">
    <subcellularLocation>
        <location evidence="2">Mitochondrion</location>
    </subcellularLocation>
</comment>
<sequence>MSSRIVPASRQSIMNLMRLSHSAGCPCHGCSSLRNTSLGAVRAGAKMIAGHNQSAGASARGYATPVDDQLQKEYAFELAASNIRFGEGVTKEIGMDFQNMKARKVGVFTDRTVRDLTPMQQSIEGLEAAGIPYEIFDRTRVEPNDESWADAMGFARKHDFSHFLAVGGGSVMDTAKVANLFTCYPDADLLDFVNAPIGKGIPVDKTLRPLLAVPTTAGTGSETTGTAIFDHKASSAKTGIASRALRPLLGIVDPLNTQTCPVAVHVSAGLDVLFHALESYTAIPYYERVPRPQNPLQRPAYQGRNPISDVFSLWALKQTVKYLPRVARDPMGDTEARGQMLLAATFAGIGFGNAGVHLCHGISYPISGLNKTLTNYYHPGYNSDHPLIPHGLSVCLTGPGVFEFTAPSSPERHREIASIFAAADAEDGGDGTLSVASLERLPDAEVGKVVHDVIAKFLVKTLGMPRGLEAIGYRSEHIPALVKGSIPQRRVLDLAPGIGDVAGGSDGQAHLTQVIERSMSY</sequence>
<dbReference type="PANTHER" id="PTHR11496">
    <property type="entry name" value="ALCOHOL DEHYDROGENASE"/>
    <property type="match status" value="1"/>
</dbReference>
<dbReference type="FunFam" id="1.20.1090.10:FF:000003">
    <property type="entry name" value="Probable hydroxyacid-oxoacid transhydrogenase, mitochondrial"/>
    <property type="match status" value="1"/>
</dbReference>
<dbReference type="GO" id="GO:0046872">
    <property type="term" value="F:metal ion binding"/>
    <property type="evidence" value="ECO:0007669"/>
    <property type="project" value="InterPro"/>
</dbReference>
<dbReference type="InterPro" id="IPR039697">
    <property type="entry name" value="Alcohol_dehydrogenase_Fe"/>
</dbReference>
<comment type="catalytic activity">
    <reaction evidence="8">
        <text>4-hydroxybutanoate + 2-oxoglutarate = (R)-2-hydroxyglutarate + succinate semialdehyde</text>
        <dbReference type="Rhea" id="RHEA:24734"/>
        <dbReference type="ChEBI" id="CHEBI:15801"/>
        <dbReference type="ChEBI" id="CHEBI:16724"/>
        <dbReference type="ChEBI" id="CHEBI:16810"/>
        <dbReference type="ChEBI" id="CHEBI:57706"/>
        <dbReference type="EC" id="1.1.99.24"/>
    </reaction>
</comment>
<dbReference type="FunFam" id="3.40.50.1970:FF:000009">
    <property type="entry name" value="Fe-containing alcohol dehydrogenase"/>
    <property type="match status" value="1"/>
</dbReference>
<evidence type="ECO:0000259" key="10">
    <source>
        <dbReference type="Pfam" id="PF25137"/>
    </source>
</evidence>
<dbReference type="InterPro" id="IPR056798">
    <property type="entry name" value="ADH_Fe_C"/>
</dbReference>
<dbReference type="EMBL" id="KZ819640">
    <property type="protein sequence ID" value="PWN87402.1"/>
    <property type="molecule type" value="Genomic_DNA"/>
</dbReference>
<dbReference type="STRING" id="215250.A0A316YDX4"/>
<gene>
    <name evidence="11" type="ORF">FA10DRAFT_269354</name>
</gene>
<dbReference type="GO" id="GO:0005739">
    <property type="term" value="C:mitochondrion"/>
    <property type="evidence" value="ECO:0007669"/>
    <property type="project" value="UniProtKB-SubCell"/>
</dbReference>
<comment type="similarity">
    <text evidence="3">Belongs to the iron-containing alcohol dehydrogenase family. Hydroxyacid-oxoacid transhydrogenase subfamily.</text>
</comment>
<feature type="domain" description="Fe-containing alcohol dehydrogenase-like C-terminal" evidence="10">
    <location>
        <begin position="304"/>
        <end position="486"/>
    </location>
</feature>
<keyword evidence="6" id="KW-0560">Oxidoreductase</keyword>